<dbReference type="CDD" id="cd09272">
    <property type="entry name" value="RNase_HI_RT_Ty1"/>
    <property type="match status" value="1"/>
</dbReference>
<feature type="compositionally biased region" description="Polar residues" evidence="1">
    <location>
        <begin position="10"/>
        <end position="29"/>
    </location>
</feature>
<gene>
    <name evidence="2" type="ORF">Tci_041102</name>
</gene>
<feature type="compositionally biased region" description="Polar residues" evidence="1">
    <location>
        <begin position="76"/>
        <end position="86"/>
    </location>
</feature>
<feature type="region of interest" description="Disordered" evidence="1">
    <location>
        <begin position="62"/>
        <end position="109"/>
    </location>
</feature>
<accession>A0A6L2M989</accession>
<sequence>ENFPKVGKTNALSKPVTSNSVSTPQVSEGVNNDKDVISNVVCAICKKCLNSVNHDVCLNNYMNGKKSRGRKHKANVSKNETQQKNQPKIAKPKKIGARESLTTPKPRKSRILLRWSPTGRLFDQDGKISDSSESKSQSDCSNGYPDLFVVRRLRLFQAHDRKFKASHQFCLEVYGNCPLRKLSCCCNSRPDIVHATCLCARYQAKPTEKHLKEVKRIFRYLRGTVNMGLWYTKDSGFKLIGFLDAGYAGSKDTFKSTSGGAQFLGEKLVSWSSKKQDCTMLSIMEAEYVSLSACCCQVLWMRTQLTDYSFHFDKIPIYCDSKSAIAISCNLVQHSRTKHIAVCFHFIKEHVEKGTIELYFVKTDYQLADIFTKALPTDRFNYLVHRLGMRSLSPKELERLAKSL</sequence>
<dbReference type="EMBL" id="BKCJ010005876">
    <property type="protein sequence ID" value="GEU69124.1"/>
    <property type="molecule type" value="Genomic_DNA"/>
</dbReference>
<feature type="region of interest" description="Disordered" evidence="1">
    <location>
        <begin position="1"/>
        <end position="29"/>
    </location>
</feature>
<feature type="non-terminal residue" evidence="2">
    <location>
        <position position="1"/>
    </location>
</feature>
<feature type="compositionally biased region" description="Basic residues" evidence="1">
    <location>
        <begin position="65"/>
        <end position="75"/>
    </location>
</feature>
<dbReference type="AlphaFoldDB" id="A0A6L2M989"/>
<evidence type="ECO:0000256" key="1">
    <source>
        <dbReference type="SAM" id="MobiDB-lite"/>
    </source>
</evidence>
<dbReference type="PANTHER" id="PTHR11439">
    <property type="entry name" value="GAG-POL-RELATED RETROTRANSPOSON"/>
    <property type="match status" value="1"/>
</dbReference>
<proteinExistence type="predicted"/>
<name>A0A6L2M989_TANCI</name>
<protein>
    <submittedName>
        <fullName evidence="2">Copia protein</fullName>
    </submittedName>
</protein>
<evidence type="ECO:0000313" key="2">
    <source>
        <dbReference type="EMBL" id="GEU69124.1"/>
    </source>
</evidence>
<comment type="caution">
    <text evidence="2">The sequence shown here is derived from an EMBL/GenBank/DDBJ whole genome shotgun (WGS) entry which is preliminary data.</text>
</comment>
<dbReference type="PANTHER" id="PTHR11439:SF483">
    <property type="entry name" value="PEPTIDE SYNTHASE GLIP-LIKE, PUTATIVE (AFU_ORTHOLOGUE AFUA_3G12920)-RELATED"/>
    <property type="match status" value="1"/>
</dbReference>
<organism evidence="2">
    <name type="scientific">Tanacetum cinerariifolium</name>
    <name type="common">Dalmatian daisy</name>
    <name type="synonym">Chrysanthemum cinerariifolium</name>
    <dbReference type="NCBI Taxonomy" id="118510"/>
    <lineage>
        <taxon>Eukaryota</taxon>
        <taxon>Viridiplantae</taxon>
        <taxon>Streptophyta</taxon>
        <taxon>Embryophyta</taxon>
        <taxon>Tracheophyta</taxon>
        <taxon>Spermatophyta</taxon>
        <taxon>Magnoliopsida</taxon>
        <taxon>eudicotyledons</taxon>
        <taxon>Gunneridae</taxon>
        <taxon>Pentapetalae</taxon>
        <taxon>asterids</taxon>
        <taxon>campanulids</taxon>
        <taxon>Asterales</taxon>
        <taxon>Asteraceae</taxon>
        <taxon>Asteroideae</taxon>
        <taxon>Anthemideae</taxon>
        <taxon>Anthemidinae</taxon>
        <taxon>Tanacetum</taxon>
    </lineage>
</organism>
<reference evidence="2" key="1">
    <citation type="journal article" date="2019" name="Sci. Rep.">
        <title>Draft genome of Tanacetum cinerariifolium, the natural source of mosquito coil.</title>
        <authorList>
            <person name="Yamashiro T."/>
            <person name="Shiraishi A."/>
            <person name="Satake H."/>
            <person name="Nakayama K."/>
        </authorList>
    </citation>
    <scope>NUCLEOTIDE SEQUENCE</scope>
</reference>